<keyword evidence="12" id="KW-0472">Membrane</keyword>
<evidence type="ECO:0000256" key="10">
    <source>
        <dbReference type="PIRSR" id="PIRSR606710-2"/>
    </source>
</evidence>
<dbReference type="OrthoDB" id="9801455at2"/>
<feature type="region of interest" description="Disordered" evidence="11">
    <location>
        <begin position="983"/>
        <end position="1062"/>
    </location>
</feature>
<dbReference type="SUPFAM" id="SSF49373">
    <property type="entry name" value="Invasin/intimin cell-adhesion fragments"/>
    <property type="match status" value="3"/>
</dbReference>
<proteinExistence type="inferred from homology"/>
<dbReference type="GO" id="GO:0004553">
    <property type="term" value="F:hydrolase activity, hydrolyzing O-glycosyl compounds"/>
    <property type="evidence" value="ECO:0007669"/>
    <property type="project" value="InterPro"/>
</dbReference>
<feature type="signal peptide" evidence="13">
    <location>
        <begin position="1"/>
        <end position="27"/>
    </location>
</feature>
<dbReference type="InterPro" id="IPR050727">
    <property type="entry name" value="GH43_arabinanases"/>
</dbReference>
<name>A0A3R5QZG0_9CLOT</name>
<feature type="compositionally biased region" description="Polar residues" evidence="11">
    <location>
        <begin position="983"/>
        <end position="1018"/>
    </location>
</feature>
<keyword evidence="5 13" id="KW-0732">Signal</keyword>
<dbReference type="Pfam" id="PF16369">
    <property type="entry name" value="GH43_C"/>
    <property type="match status" value="1"/>
</dbReference>
<dbReference type="RefSeq" id="WP_128216026.1">
    <property type="nucleotide sequence ID" value="NZ_CP025746.1"/>
</dbReference>
<keyword evidence="16" id="KW-1185">Reference proteome</keyword>
<dbReference type="InterPro" id="IPR019931">
    <property type="entry name" value="LPXTG_anchor"/>
</dbReference>
<dbReference type="CDD" id="cd08998">
    <property type="entry name" value="GH43_Arb43a-like"/>
    <property type="match status" value="1"/>
</dbReference>
<feature type="active site" description="Proton donor" evidence="9">
    <location>
        <position position="646"/>
    </location>
</feature>
<keyword evidence="3" id="KW-0134">Cell wall</keyword>
<dbReference type="Gene3D" id="2.115.10.20">
    <property type="entry name" value="Glycosyl hydrolase domain, family 43"/>
    <property type="match status" value="1"/>
</dbReference>
<feature type="domain" description="Gram-positive cocci surface proteins LPxTG" evidence="14">
    <location>
        <begin position="1266"/>
        <end position="1301"/>
    </location>
</feature>
<dbReference type="PROSITE" id="PS50847">
    <property type="entry name" value="GRAM_POS_ANCHORING"/>
    <property type="match status" value="1"/>
</dbReference>
<evidence type="ECO:0000259" key="14">
    <source>
        <dbReference type="PROSITE" id="PS50847"/>
    </source>
</evidence>
<dbReference type="InterPro" id="IPR023296">
    <property type="entry name" value="Glyco_hydro_beta-prop_sf"/>
</dbReference>
<comment type="similarity">
    <text evidence="2">Belongs to the glycosyl hydrolase 43 family.</text>
</comment>
<sequence length="1301" mass="141406">MFRKVLSCITSLVVVLNTFSGTVLVKAATNEDTAVNSNISSEDNLKNGLKLYYTFEGSKNNVISDVSGNNNVGTLVGSANIADDGKFGKGLSLDGKGYVKLPSNFLDDLNEITITTWIKYSSNSSDWERVFDLGKDTNNFFFLSKNRHIGLNANSSPQDLGQVGQQVNDQWINIAVTLSNNTLIYYENGTEVSRKNDVTNKPSDLKNAVESYIGKSKFADPYLHAKLDEFRIYNRALSKEEVASLSNAVVDKTIELSSSNSENKIRTIGDTLQISALVRPTDEKVNWSVKGLDGKDTDIAEIDSNGLLKSKKTGTVNVIATLDSDAKVYGTLKVTVMQKVNGLTLNGQDGKSSINTKGGTLQVLPSILPENATDKNVTWSLTDSNGKATNIATVDENGVVRARKNGNIIVTATSKDNNEITAKFNINITNQDDVENKKLAEICPSAPAEQLMYDVENINNESAWGANNTHDPSIYKDGDWYYVFSTDYKVGGPTGVGLQVRKSKDLITWQWVGRVFSDIPAAAKAWAPKADNMWAPDVTKVNDTYYLYYTVSEFGSNNSFIGLATSKSIEGPWTDQGEVYKTKSGVSKDNALDPNIVTDANGDLHLVYGSYFGGIFVSKIDKATGKLVTPGQGKQIGATGNRKNMEAPYVIYNPQFKKYYLFMSYDDLATDYNVRVGWSDSIDGPYTDFNGRSLLDTTSPNLYDIGTKFIGSYAFGNDPGWIAPGHNSVLNDNGDFYLVHHARGGADKNWAYLQVRKIVWTEDGKPMVSPERYAGEKEQKVDKSLIAGKWQTIVQNRLNNNKLTSNDITLYADGKINDETSKNYWELSGDNVLKLHYYDPVNAPGEYWVDTVKVLPAWDFENWRPTLVYTGYNQDNTEIWGKQIEAIKTKVTDIKITAKDNKTNITEKGGKLEFSTTVTPDYASDNSVAWSVTDSEGKATELAAISDNGVLTAVKDGVVRVVATAKDGSAVTAFLDINISGQTSEVKDNGSNTSPGVNNNPVDNTSTEVTKPGDNSTKPSEDSSKTGSDIAIIDKGTEGNTSTNGNTNTTDNSISTNGNTSASSEKVVVGSVSNNVLPVEVKVVDNKNGENVINLDNKAANNITELTISDIASIRDGSGSLTINLGSYESIKLPFNTIEKTLLKAGSKIVLRTKVESNGDITKNIKGLKKVFGYELQVVDNSSNTSIHNFASGSAEITINLSDDELKGLDKNNLGVFYYNESTKKYEVMESTVSGNKVTFKTPHFSKFIIAEKSTSTSNASGATVLPKTGSLAGSSLLLLSGLALIALGIAAVTTRRRKMI</sequence>
<evidence type="ECO:0000256" key="9">
    <source>
        <dbReference type="PIRSR" id="PIRSR606710-1"/>
    </source>
</evidence>
<evidence type="ECO:0000256" key="4">
    <source>
        <dbReference type="ARBA" id="ARBA00022525"/>
    </source>
</evidence>
<dbReference type="KEGG" id="cmah:C1I91_16800"/>
<dbReference type="InterPro" id="IPR006710">
    <property type="entry name" value="Glyco_hydro_43"/>
</dbReference>
<gene>
    <name evidence="15" type="ORF">C1I91_16800</name>
</gene>
<feature type="transmembrane region" description="Helical" evidence="12">
    <location>
        <begin position="1272"/>
        <end position="1293"/>
    </location>
</feature>
<dbReference type="Pfam" id="PF02368">
    <property type="entry name" value="Big_2"/>
    <property type="match status" value="1"/>
</dbReference>
<evidence type="ECO:0000256" key="13">
    <source>
        <dbReference type="SAM" id="SignalP"/>
    </source>
</evidence>
<feature type="site" description="Important for catalytic activity, responsible for pKa modulation of the active site Glu and correct orientation of both the proton donor and substrate" evidence="10">
    <location>
        <position position="593"/>
    </location>
</feature>
<keyword evidence="12" id="KW-1133">Transmembrane helix</keyword>
<dbReference type="Gene3D" id="2.40.128.10">
    <property type="match status" value="1"/>
</dbReference>
<dbReference type="Gene3D" id="2.60.40.1080">
    <property type="match status" value="3"/>
</dbReference>
<keyword evidence="12" id="KW-0812">Transmembrane</keyword>
<evidence type="ECO:0000256" key="6">
    <source>
        <dbReference type="ARBA" id="ARBA00022801"/>
    </source>
</evidence>
<evidence type="ECO:0000313" key="16">
    <source>
        <dbReference type="Proteomes" id="UP000286268"/>
    </source>
</evidence>
<keyword evidence="8" id="KW-0326">Glycosidase</keyword>
<dbReference type="Pfam" id="PF13385">
    <property type="entry name" value="Laminin_G_3"/>
    <property type="match status" value="1"/>
</dbReference>
<dbReference type="Pfam" id="PF04616">
    <property type="entry name" value="Glyco_hydro_43"/>
    <property type="match status" value="1"/>
</dbReference>
<dbReference type="NCBIfam" id="TIGR01167">
    <property type="entry name" value="LPXTG_anchor"/>
    <property type="match status" value="1"/>
</dbReference>
<evidence type="ECO:0000256" key="5">
    <source>
        <dbReference type="ARBA" id="ARBA00022729"/>
    </source>
</evidence>
<evidence type="ECO:0000256" key="1">
    <source>
        <dbReference type="ARBA" id="ARBA00004834"/>
    </source>
</evidence>
<comment type="pathway">
    <text evidence="1">Glycan metabolism; L-arabinan degradation.</text>
</comment>
<evidence type="ECO:0000256" key="8">
    <source>
        <dbReference type="ARBA" id="ARBA00023295"/>
    </source>
</evidence>
<evidence type="ECO:0000256" key="7">
    <source>
        <dbReference type="ARBA" id="ARBA00023088"/>
    </source>
</evidence>
<protein>
    <submittedName>
        <fullName evidence="15">Peptidase</fullName>
    </submittedName>
</protein>
<accession>A0A3R5QZG0</accession>
<evidence type="ECO:0000313" key="15">
    <source>
        <dbReference type="EMBL" id="QAA33161.1"/>
    </source>
</evidence>
<feature type="active site" description="Proton acceptor" evidence="9">
    <location>
        <position position="471"/>
    </location>
</feature>
<keyword evidence="6" id="KW-0378">Hydrolase</keyword>
<feature type="compositionally biased region" description="Low complexity" evidence="11">
    <location>
        <begin position="1038"/>
        <end position="1061"/>
    </location>
</feature>
<dbReference type="InterPro" id="IPR003343">
    <property type="entry name" value="Big_2"/>
</dbReference>
<dbReference type="Proteomes" id="UP000286268">
    <property type="component" value="Chromosome"/>
</dbReference>
<dbReference type="SMART" id="SM00635">
    <property type="entry name" value="BID_2"/>
    <property type="match status" value="3"/>
</dbReference>
<dbReference type="InterPro" id="IPR013320">
    <property type="entry name" value="ConA-like_dom_sf"/>
</dbReference>
<organism evidence="15 16">
    <name type="scientific">Clostridium manihotivorum</name>
    <dbReference type="NCBI Taxonomy" id="2320868"/>
    <lineage>
        <taxon>Bacteria</taxon>
        <taxon>Bacillati</taxon>
        <taxon>Bacillota</taxon>
        <taxon>Clostridia</taxon>
        <taxon>Eubacteriales</taxon>
        <taxon>Clostridiaceae</taxon>
        <taxon>Clostridium</taxon>
    </lineage>
</organism>
<dbReference type="EMBL" id="CP025746">
    <property type="protein sequence ID" value="QAA33161.1"/>
    <property type="molecule type" value="Genomic_DNA"/>
</dbReference>
<dbReference type="InterPro" id="IPR008964">
    <property type="entry name" value="Invasin/intimin_cell_adhesion"/>
</dbReference>
<dbReference type="PANTHER" id="PTHR43301">
    <property type="entry name" value="ARABINAN ENDO-1,5-ALPHA-L-ARABINOSIDASE"/>
    <property type="match status" value="1"/>
</dbReference>
<evidence type="ECO:0000256" key="2">
    <source>
        <dbReference type="ARBA" id="ARBA00009865"/>
    </source>
</evidence>
<dbReference type="Gene3D" id="2.60.120.200">
    <property type="match status" value="1"/>
</dbReference>
<keyword evidence="7" id="KW-0572">Peptidoglycan-anchor</keyword>
<reference evidence="15 16" key="1">
    <citation type="submission" date="2018-01" db="EMBL/GenBank/DDBJ databases">
        <title>Genome Sequencing and Assembly of Anaerobacter polyendosporus strain CT4.</title>
        <authorList>
            <person name="Tachaapaikoon C."/>
            <person name="Sutheeworapong S."/>
            <person name="Jenjaroenpun P."/>
            <person name="Wongsurawat T."/>
            <person name="Nookeaw I."/>
            <person name="Cheawchanlertfa P."/>
            <person name="Kosugi A."/>
            <person name="Cheevadhanarak S."/>
            <person name="Ratanakhanokchai K."/>
        </authorList>
    </citation>
    <scope>NUCLEOTIDE SEQUENCE [LARGE SCALE GENOMIC DNA]</scope>
    <source>
        <strain evidence="15 16">CT4</strain>
    </source>
</reference>
<evidence type="ECO:0000256" key="3">
    <source>
        <dbReference type="ARBA" id="ARBA00022512"/>
    </source>
</evidence>
<dbReference type="GO" id="GO:0005975">
    <property type="term" value="P:carbohydrate metabolic process"/>
    <property type="evidence" value="ECO:0007669"/>
    <property type="project" value="InterPro"/>
</dbReference>
<evidence type="ECO:0000256" key="11">
    <source>
        <dbReference type="SAM" id="MobiDB-lite"/>
    </source>
</evidence>
<dbReference type="SUPFAM" id="SSF49899">
    <property type="entry name" value="Concanavalin A-like lectins/glucanases"/>
    <property type="match status" value="1"/>
</dbReference>
<dbReference type="InterPro" id="IPR032291">
    <property type="entry name" value="Abn2_C"/>
</dbReference>
<dbReference type="PANTHER" id="PTHR43301:SF3">
    <property type="entry name" value="ARABINAN ENDO-1,5-ALPHA-L-ARABINOSIDASE A-RELATED"/>
    <property type="match status" value="1"/>
</dbReference>
<evidence type="ECO:0000256" key="12">
    <source>
        <dbReference type="SAM" id="Phobius"/>
    </source>
</evidence>
<dbReference type="SUPFAM" id="SSF75005">
    <property type="entry name" value="Arabinanase/levansucrase/invertase"/>
    <property type="match status" value="1"/>
</dbReference>
<feature type="chain" id="PRO_5018713533" evidence="13">
    <location>
        <begin position="28"/>
        <end position="1301"/>
    </location>
</feature>
<keyword evidence="4" id="KW-0964">Secreted</keyword>